<gene>
    <name evidence="2" type="ORF">G3561_10540</name>
    <name evidence="3" type="ORF">GCE86_09490</name>
</gene>
<proteinExistence type="inferred from homology"/>
<evidence type="ECO:0000313" key="4">
    <source>
        <dbReference type="Proteomes" id="UP000402241"/>
    </source>
</evidence>
<dbReference type="PANTHER" id="PTHR18964:SF149">
    <property type="entry name" value="BIFUNCTIONAL UDP-N-ACETYLGLUCOSAMINE 2-EPIMERASE_N-ACETYLMANNOSAMINE KINASE"/>
    <property type="match status" value="1"/>
</dbReference>
<dbReference type="SUPFAM" id="SSF53067">
    <property type="entry name" value="Actin-like ATPase domain"/>
    <property type="match status" value="1"/>
</dbReference>
<dbReference type="InterPro" id="IPR011991">
    <property type="entry name" value="ArsR-like_HTH"/>
</dbReference>
<organism evidence="2 5">
    <name type="scientific">Micromonospora terminaliae</name>
    <dbReference type="NCBI Taxonomy" id="1914461"/>
    <lineage>
        <taxon>Bacteria</taxon>
        <taxon>Bacillati</taxon>
        <taxon>Actinomycetota</taxon>
        <taxon>Actinomycetes</taxon>
        <taxon>Micromonosporales</taxon>
        <taxon>Micromonosporaceae</taxon>
        <taxon>Micromonospora</taxon>
    </lineage>
</organism>
<dbReference type="CDD" id="cd00090">
    <property type="entry name" value="HTH_ARSR"/>
    <property type="match status" value="1"/>
</dbReference>
<dbReference type="EMBL" id="JAAHBZ010000003">
    <property type="protein sequence ID" value="NES27991.1"/>
    <property type="molecule type" value="Genomic_DNA"/>
</dbReference>
<dbReference type="AlphaFoldDB" id="A0AAJ3DJ00"/>
<sequence>MVSVDPSGRAVLAALLDSVPMTRPELARRTSLSRPTISEVVRRLIDSGLIVDAGVRRGRPGRIPTYYRLSPTAGYVVAVDVGGDNLRVAAADVGGTVCYEQRQATKATGASRVAAQASRMIIAASKAVGERLGPLRRVGVSAPGVVHADGRTMSVARNLGEEGLFDLLTPLEERIDAPIVLENNVNLAALGERWRGHARDVATFGFLAVGAGIGMGLVHNGQLVRGAHGAAGEVAYLPLPGSVPSDQRRGRGREQLADEAGAYGVLAALDAHPIWPGRRPMSVEELFAQAATGVPAARDLVEAEARQLGLTIASACAVFDPELVVLGGGVGHNPLLLPTVRETVNTYVPFPPRIETSALGEAASLTGALFVALEAARAELLGTIGGPDGG</sequence>
<dbReference type="PANTHER" id="PTHR18964">
    <property type="entry name" value="ROK (REPRESSOR, ORF, KINASE) FAMILY"/>
    <property type="match status" value="1"/>
</dbReference>
<dbReference type="EMBL" id="CP045309">
    <property type="protein sequence ID" value="QGL47247.1"/>
    <property type="molecule type" value="Genomic_DNA"/>
</dbReference>
<dbReference type="CDD" id="cd23763">
    <property type="entry name" value="ASKHA_ATPase_ROK"/>
    <property type="match status" value="1"/>
</dbReference>
<dbReference type="InterPro" id="IPR036388">
    <property type="entry name" value="WH-like_DNA-bd_sf"/>
</dbReference>
<name>A0AAJ3DJ00_9ACTN</name>
<dbReference type="Gene3D" id="3.30.420.40">
    <property type="match status" value="2"/>
</dbReference>
<dbReference type="Pfam" id="PF13412">
    <property type="entry name" value="HTH_24"/>
    <property type="match status" value="1"/>
</dbReference>
<dbReference type="Proteomes" id="UP000477779">
    <property type="component" value="Unassembled WGS sequence"/>
</dbReference>
<dbReference type="InterPro" id="IPR000600">
    <property type="entry name" value="ROK"/>
</dbReference>
<dbReference type="Gene3D" id="1.10.10.10">
    <property type="entry name" value="Winged helix-like DNA-binding domain superfamily/Winged helix DNA-binding domain"/>
    <property type="match status" value="1"/>
</dbReference>
<keyword evidence="4" id="KW-1185">Reference proteome</keyword>
<dbReference type="SUPFAM" id="SSF46785">
    <property type="entry name" value="Winged helix' DNA-binding domain"/>
    <property type="match status" value="1"/>
</dbReference>
<protein>
    <submittedName>
        <fullName evidence="3">ROK family protein</fullName>
    </submittedName>
    <submittedName>
        <fullName evidence="2">ROK family transcriptional regulator</fullName>
    </submittedName>
</protein>
<dbReference type="RefSeq" id="WP_154226598.1">
    <property type="nucleotide sequence ID" value="NZ_CP045309.1"/>
</dbReference>
<evidence type="ECO:0000313" key="3">
    <source>
        <dbReference type="EMBL" id="QGL47247.1"/>
    </source>
</evidence>
<dbReference type="InterPro" id="IPR043129">
    <property type="entry name" value="ATPase_NBD"/>
</dbReference>
<dbReference type="Pfam" id="PF00480">
    <property type="entry name" value="ROK"/>
    <property type="match status" value="1"/>
</dbReference>
<evidence type="ECO:0000313" key="5">
    <source>
        <dbReference type="Proteomes" id="UP000477779"/>
    </source>
</evidence>
<dbReference type="InterPro" id="IPR036390">
    <property type="entry name" value="WH_DNA-bd_sf"/>
</dbReference>
<evidence type="ECO:0000256" key="1">
    <source>
        <dbReference type="ARBA" id="ARBA00006479"/>
    </source>
</evidence>
<accession>A0AAJ3DJ00</accession>
<dbReference type="Proteomes" id="UP000402241">
    <property type="component" value="Chromosome"/>
</dbReference>
<evidence type="ECO:0000313" key="2">
    <source>
        <dbReference type="EMBL" id="NES27991.1"/>
    </source>
</evidence>
<comment type="similarity">
    <text evidence="1">Belongs to the ROK (NagC/XylR) family.</text>
</comment>
<reference evidence="2 5" key="2">
    <citation type="submission" date="2020-02" db="EMBL/GenBank/DDBJ databases">
        <title>WGS of Micromonospora spp. isolated from hot spring.</title>
        <authorList>
            <person name="Thawai C."/>
        </authorList>
    </citation>
    <scope>NUCLEOTIDE SEQUENCE [LARGE SCALE GENOMIC DNA]</scope>
    <source>
        <strain evidence="2 5">TMS7</strain>
    </source>
</reference>
<reference evidence="3 4" key="1">
    <citation type="submission" date="2019-10" db="EMBL/GenBank/DDBJ databases">
        <title>Genome Sequence of Micromonospora terminaliae DSM 101760.</title>
        <authorList>
            <person name="Guo L."/>
        </authorList>
    </citation>
    <scope>NUCLEOTIDE SEQUENCE [LARGE SCALE GENOMIC DNA]</scope>
    <source>
        <strain evidence="3 4">DSM 101760</strain>
    </source>
</reference>